<feature type="non-terminal residue" evidence="2">
    <location>
        <position position="218"/>
    </location>
</feature>
<reference evidence="2" key="1">
    <citation type="journal article" date="2010" name="Nature">
        <title>The sequence and de novo assembly of the giant panda genome.</title>
        <authorList>
            <person name="Li R."/>
            <person name="Fan W."/>
            <person name="Tian G."/>
            <person name="Zhu H."/>
            <person name="He L."/>
            <person name="Cai J."/>
            <person name="Huang Q."/>
            <person name="Cai Q."/>
            <person name="Li B."/>
            <person name="Bai Y."/>
            <person name="Zhang Z."/>
            <person name="Zhang Y."/>
            <person name="Wang W."/>
            <person name="Li J."/>
            <person name="Wei F."/>
            <person name="Li H."/>
            <person name="Jian M."/>
            <person name="Li J."/>
            <person name="Zhang Z."/>
            <person name="Nielsen R."/>
            <person name="Li D."/>
            <person name="Gu W."/>
            <person name="Yang Z."/>
            <person name="Xuan Z."/>
            <person name="Ryder O.A."/>
            <person name="Leung F.C."/>
            <person name="Zhou Y."/>
            <person name="Cao J."/>
            <person name="Sun X."/>
            <person name="Fu Y."/>
            <person name="Fang X."/>
            <person name="Guo X."/>
            <person name="Wang B."/>
            <person name="Hou R."/>
            <person name="Shen F."/>
            <person name="Mu B."/>
            <person name="Ni P."/>
            <person name="Lin R."/>
            <person name="Qian W."/>
            <person name="Wang G."/>
            <person name="Yu C."/>
            <person name="Nie W."/>
            <person name="Wang J."/>
            <person name="Wu Z."/>
            <person name="Liang H."/>
            <person name="Min J."/>
            <person name="Wu Q."/>
            <person name="Cheng S."/>
            <person name="Ruan J."/>
            <person name="Wang M."/>
            <person name="Shi Z."/>
            <person name="Wen M."/>
            <person name="Liu B."/>
            <person name="Ren X."/>
            <person name="Zheng H."/>
            <person name="Dong D."/>
            <person name="Cook K."/>
            <person name="Shan G."/>
            <person name="Zhang H."/>
            <person name="Kosiol C."/>
            <person name="Xie X."/>
            <person name="Lu Z."/>
            <person name="Zheng H."/>
            <person name="Li Y."/>
            <person name="Steiner C.C."/>
            <person name="Lam T.T."/>
            <person name="Lin S."/>
            <person name="Zhang Q."/>
            <person name="Li G."/>
            <person name="Tian J."/>
            <person name="Gong T."/>
            <person name="Liu H."/>
            <person name="Zhang D."/>
            <person name="Fang L."/>
            <person name="Ye C."/>
            <person name="Zhang J."/>
            <person name="Hu W."/>
            <person name="Xu A."/>
            <person name="Ren Y."/>
            <person name="Zhang G."/>
            <person name="Bruford M.W."/>
            <person name="Li Q."/>
            <person name="Ma L."/>
            <person name="Guo Y."/>
            <person name="An N."/>
            <person name="Hu Y."/>
            <person name="Zheng Y."/>
            <person name="Shi Y."/>
            <person name="Li Z."/>
            <person name="Liu Q."/>
            <person name="Chen Y."/>
            <person name="Zhao J."/>
            <person name="Qu N."/>
            <person name="Zhao S."/>
            <person name="Tian F."/>
            <person name="Wang X."/>
            <person name="Wang H."/>
            <person name="Xu L."/>
            <person name="Liu X."/>
            <person name="Vinar T."/>
            <person name="Wang Y."/>
            <person name="Lam T.W."/>
            <person name="Yiu S.M."/>
            <person name="Liu S."/>
            <person name="Zhang H."/>
            <person name="Li D."/>
            <person name="Huang Y."/>
            <person name="Wang X."/>
            <person name="Yang G."/>
            <person name="Jiang Z."/>
            <person name="Wang J."/>
            <person name="Qin N."/>
            <person name="Li L."/>
            <person name="Li J."/>
            <person name="Bolund L."/>
            <person name="Kristiansen K."/>
            <person name="Wong G.K."/>
            <person name="Olson M."/>
            <person name="Zhang X."/>
            <person name="Li S."/>
            <person name="Yang H."/>
            <person name="Wang J."/>
            <person name="Wang J."/>
        </authorList>
    </citation>
    <scope>NUCLEOTIDE SEQUENCE [LARGE SCALE GENOMIC DNA]</scope>
</reference>
<gene>
    <name evidence="2" type="ORF">PANDA_022544</name>
</gene>
<dbReference type="InParanoid" id="D2I8U0"/>
<evidence type="ECO:0000313" key="2">
    <source>
        <dbReference type="EMBL" id="EFB12815.1"/>
    </source>
</evidence>
<feature type="region of interest" description="Disordered" evidence="1">
    <location>
        <begin position="26"/>
        <end position="83"/>
    </location>
</feature>
<protein>
    <submittedName>
        <fullName evidence="2">Uncharacterized protein</fullName>
    </submittedName>
</protein>
<feature type="compositionally biased region" description="Polar residues" evidence="1">
    <location>
        <begin position="26"/>
        <end position="76"/>
    </location>
</feature>
<sequence>QAVIFHSPPDSGASHFPFSKALPVSDNTPASTALAPNSTHSSAKSAIGQTSISNHSAPGITSQPTLGNQNGQQPGNSYLLGKPVAPTQAISPKATVAKLPKISIMQSGLAGSAFGTAVNNQKAFGNKAGILHIGVPTTTGCAVATGMPSAGDSSSLLKVTTLGQNVFTGPAAPMVSGNHGVGVSIQGPSHSQAAGAYNFGAGQKGAPTTTATPAFAQI</sequence>
<evidence type="ECO:0000256" key="1">
    <source>
        <dbReference type="SAM" id="MobiDB-lite"/>
    </source>
</evidence>
<proteinExistence type="predicted"/>
<dbReference type="AlphaFoldDB" id="D2I8U0"/>
<name>D2I8U0_AILME</name>
<accession>D2I8U0</accession>
<dbReference type="EMBL" id="GL206326">
    <property type="protein sequence ID" value="EFB12815.1"/>
    <property type="molecule type" value="Genomic_DNA"/>
</dbReference>
<organism evidence="2">
    <name type="scientific">Ailuropoda melanoleuca</name>
    <name type="common">Giant panda</name>
    <dbReference type="NCBI Taxonomy" id="9646"/>
    <lineage>
        <taxon>Eukaryota</taxon>
        <taxon>Metazoa</taxon>
        <taxon>Chordata</taxon>
        <taxon>Craniata</taxon>
        <taxon>Vertebrata</taxon>
        <taxon>Euteleostomi</taxon>
        <taxon>Mammalia</taxon>
        <taxon>Eutheria</taxon>
        <taxon>Laurasiatheria</taxon>
        <taxon>Carnivora</taxon>
        <taxon>Caniformia</taxon>
        <taxon>Ursidae</taxon>
        <taxon>Ailuropoda</taxon>
    </lineage>
</organism>
<feature type="non-terminal residue" evidence="2">
    <location>
        <position position="1"/>
    </location>
</feature>